<evidence type="ECO:0008006" key="3">
    <source>
        <dbReference type="Google" id="ProtNLM"/>
    </source>
</evidence>
<sequence length="326" mass="37224">MIDVINNSQGLQFDYELDFYDRRFLDCWRRQSVVFLEKAGAQVDLLFHNCLPSTDEIFSEHILNQKPKYAFPTPSVGDEGLALIGWRQRTQCYAQFKEALSDIKIHLTKVPFVVVMGSVFYLPHCPEHRSEHLNHSIVLVRPTGEDSWDVVDDDEASILKRYSYQERYIDDYFNNNGCRLIRYFEPVVGGSCDHALAVEKCADHVFAYTDTYRMFSDIEAIVCAPYESMAVKTRKLHEAFSIFSGSRSLFSRFVKSVLGDLSSAAVLEVIARESMVIKYTMAKASVTGRINMKTLVVRCEKLIALEQQAINSLKLKMVTPSYACAK</sequence>
<evidence type="ECO:0000313" key="1">
    <source>
        <dbReference type="EMBL" id="OCX25520.1"/>
    </source>
</evidence>
<dbReference type="EMBL" id="MDEN01000049">
    <property type="protein sequence ID" value="OCX25520.1"/>
    <property type="molecule type" value="Genomic_DNA"/>
</dbReference>
<dbReference type="RefSeq" id="WP_065986380.1">
    <property type="nucleotide sequence ID" value="NZ_MDEN01000049.1"/>
</dbReference>
<dbReference type="OrthoDB" id="4033294at2"/>
<proteinExistence type="predicted"/>
<accession>A0A1C2EEY7</accession>
<evidence type="ECO:0000313" key="2">
    <source>
        <dbReference type="Proteomes" id="UP000095143"/>
    </source>
</evidence>
<gene>
    <name evidence="1" type="ORF">BBI10_02210</name>
</gene>
<comment type="caution">
    <text evidence="1">The sequence shown here is derived from an EMBL/GenBank/DDBJ whole genome shotgun (WGS) entry which is preliminary data.</text>
</comment>
<protein>
    <recommendedName>
        <fullName evidence="3">Butirosin biosynthesis protein H N-terminal domain-containing protein</fullName>
    </recommendedName>
</protein>
<name>A0A1C2EEY7_9PSED</name>
<reference evidence="1 2" key="1">
    <citation type="submission" date="2016-08" db="EMBL/GenBank/DDBJ databases">
        <title>Whole genome sequence of Pseudomonas graminis strain UASWS1507, a potential biological control agent for agriculture.</title>
        <authorList>
            <person name="Crovadore J."/>
            <person name="Calmin G."/>
            <person name="Chablais R."/>
            <person name="Cochard B."/>
            <person name="Lefort F."/>
        </authorList>
    </citation>
    <scope>NUCLEOTIDE SEQUENCE [LARGE SCALE GENOMIC DNA]</scope>
    <source>
        <strain evidence="1 2">UASWS1507</strain>
    </source>
</reference>
<organism evidence="1 2">
    <name type="scientific">Pseudomonas graminis</name>
    <dbReference type="NCBI Taxonomy" id="158627"/>
    <lineage>
        <taxon>Bacteria</taxon>
        <taxon>Pseudomonadati</taxon>
        <taxon>Pseudomonadota</taxon>
        <taxon>Gammaproteobacteria</taxon>
        <taxon>Pseudomonadales</taxon>
        <taxon>Pseudomonadaceae</taxon>
        <taxon>Pseudomonas</taxon>
    </lineage>
</organism>
<dbReference type="Proteomes" id="UP000095143">
    <property type="component" value="Unassembled WGS sequence"/>
</dbReference>
<dbReference type="AlphaFoldDB" id="A0A1C2EEY7"/>